<organism evidence="2 3">
    <name type="scientific">Pleurodeles waltl</name>
    <name type="common">Iberian ribbed newt</name>
    <dbReference type="NCBI Taxonomy" id="8319"/>
    <lineage>
        <taxon>Eukaryota</taxon>
        <taxon>Metazoa</taxon>
        <taxon>Chordata</taxon>
        <taxon>Craniata</taxon>
        <taxon>Vertebrata</taxon>
        <taxon>Euteleostomi</taxon>
        <taxon>Amphibia</taxon>
        <taxon>Batrachia</taxon>
        <taxon>Caudata</taxon>
        <taxon>Salamandroidea</taxon>
        <taxon>Salamandridae</taxon>
        <taxon>Pleurodelinae</taxon>
        <taxon>Pleurodeles</taxon>
    </lineage>
</organism>
<feature type="region of interest" description="Disordered" evidence="1">
    <location>
        <begin position="108"/>
        <end position="147"/>
    </location>
</feature>
<evidence type="ECO:0000313" key="3">
    <source>
        <dbReference type="Proteomes" id="UP001066276"/>
    </source>
</evidence>
<feature type="region of interest" description="Disordered" evidence="1">
    <location>
        <begin position="1"/>
        <end position="24"/>
    </location>
</feature>
<accession>A0AAV7WYK8</accession>
<dbReference type="Proteomes" id="UP001066276">
    <property type="component" value="Chromosome 1_1"/>
</dbReference>
<gene>
    <name evidence="2" type="ORF">NDU88_006797</name>
</gene>
<dbReference type="EMBL" id="JANPWB010000001">
    <property type="protein sequence ID" value="KAJ1219228.1"/>
    <property type="molecule type" value="Genomic_DNA"/>
</dbReference>
<proteinExistence type="predicted"/>
<protein>
    <submittedName>
        <fullName evidence="2">Uncharacterized protein</fullName>
    </submittedName>
</protein>
<dbReference type="AlphaFoldDB" id="A0AAV7WYK8"/>
<evidence type="ECO:0000256" key="1">
    <source>
        <dbReference type="SAM" id="MobiDB-lite"/>
    </source>
</evidence>
<keyword evidence="3" id="KW-1185">Reference proteome</keyword>
<comment type="caution">
    <text evidence="2">The sequence shown here is derived from an EMBL/GenBank/DDBJ whole genome shotgun (WGS) entry which is preliminary data.</text>
</comment>
<name>A0AAV7WYK8_PLEWA</name>
<evidence type="ECO:0000313" key="2">
    <source>
        <dbReference type="EMBL" id="KAJ1219228.1"/>
    </source>
</evidence>
<feature type="region of interest" description="Disordered" evidence="1">
    <location>
        <begin position="50"/>
        <end position="91"/>
    </location>
</feature>
<sequence length="161" mass="16608">MRSAVLGAQASGPGLSADWRGIGPVNASSGSTAELLVVVELVARNRSLRAHGAGGTGSSGRAVERNPPVSKSKRGRVSRGCRQNSVTAEAAAHAPDLEQLIQEQREALQSAAAISTSPGVLESETELSQPPSDRPATPDRLSELGFPECLTVTPATADNLF</sequence>
<reference evidence="2" key="1">
    <citation type="journal article" date="2022" name="bioRxiv">
        <title>Sequencing and chromosome-scale assembly of the giantPleurodeles waltlgenome.</title>
        <authorList>
            <person name="Brown T."/>
            <person name="Elewa A."/>
            <person name="Iarovenko S."/>
            <person name="Subramanian E."/>
            <person name="Araus A.J."/>
            <person name="Petzold A."/>
            <person name="Susuki M."/>
            <person name="Suzuki K.-i.T."/>
            <person name="Hayashi T."/>
            <person name="Toyoda A."/>
            <person name="Oliveira C."/>
            <person name="Osipova E."/>
            <person name="Leigh N.D."/>
            <person name="Simon A."/>
            <person name="Yun M.H."/>
        </authorList>
    </citation>
    <scope>NUCLEOTIDE SEQUENCE</scope>
    <source>
        <strain evidence="2">20211129_DDA</strain>
        <tissue evidence="2">Liver</tissue>
    </source>
</reference>